<dbReference type="EMBL" id="JAVIJC010000021">
    <property type="protein sequence ID" value="MDX8493882.1"/>
    <property type="molecule type" value="Genomic_DNA"/>
</dbReference>
<reference evidence="8 9" key="1">
    <citation type="submission" date="2023-08" db="EMBL/GenBank/DDBJ databases">
        <title>Implementing the SeqCode for naming new Mesorhizobium species isolated from Vachellia karroo root nodules.</title>
        <authorList>
            <person name="Van Lill M."/>
        </authorList>
    </citation>
    <scope>NUCLEOTIDE SEQUENCE [LARGE SCALE GENOMIC DNA]</scope>
    <source>
        <strain evidence="8 9">VK22B</strain>
    </source>
</reference>
<dbReference type="RefSeq" id="WP_320227772.1">
    <property type="nucleotide sequence ID" value="NZ_JAVIJB010000019.1"/>
</dbReference>
<evidence type="ECO:0000313" key="9">
    <source>
        <dbReference type="Proteomes" id="UP001271249"/>
    </source>
</evidence>
<dbReference type="InterPro" id="IPR038570">
    <property type="entry name" value="HicA_sf"/>
</dbReference>
<evidence type="ECO:0000256" key="6">
    <source>
        <dbReference type="ARBA" id="ARBA00022884"/>
    </source>
</evidence>
<comment type="caution">
    <text evidence="8">The sequence shown here is derived from an EMBL/GenBank/DDBJ whole genome shotgun (WGS) entry which is preliminary data.</text>
</comment>
<evidence type="ECO:0000256" key="3">
    <source>
        <dbReference type="ARBA" id="ARBA00022722"/>
    </source>
</evidence>
<organism evidence="8 9">
    <name type="scientific">Mesorhizobium captivum</name>
    <dbReference type="NCBI Taxonomy" id="3072319"/>
    <lineage>
        <taxon>Bacteria</taxon>
        <taxon>Pseudomonadati</taxon>
        <taxon>Pseudomonadota</taxon>
        <taxon>Alphaproteobacteria</taxon>
        <taxon>Hyphomicrobiales</taxon>
        <taxon>Phyllobacteriaceae</taxon>
        <taxon>Mesorhizobium</taxon>
    </lineage>
</organism>
<keyword evidence="6" id="KW-0694">RNA-binding</keyword>
<gene>
    <name evidence="8" type="ORF">RFN29_20155</name>
</gene>
<dbReference type="SUPFAM" id="SSF54786">
    <property type="entry name" value="YcfA/nrd intein domain"/>
    <property type="match status" value="1"/>
</dbReference>
<dbReference type="InterPro" id="IPR012933">
    <property type="entry name" value="HicA_mRNA_interferase"/>
</dbReference>
<dbReference type="Proteomes" id="UP001271249">
    <property type="component" value="Unassembled WGS sequence"/>
</dbReference>
<dbReference type="Pfam" id="PF07927">
    <property type="entry name" value="HicA_toxin"/>
    <property type="match status" value="1"/>
</dbReference>
<evidence type="ECO:0000256" key="4">
    <source>
        <dbReference type="ARBA" id="ARBA00022759"/>
    </source>
</evidence>
<accession>A0ABU4Z794</accession>
<keyword evidence="4" id="KW-0255">Endonuclease</keyword>
<evidence type="ECO:0000313" key="8">
    <source>
        <dbReference type="EMBL" id="MDX8493882.1"/>
    </source>
</evidence>
<name>A0ABU4Z794_9HYPH</name>
<dbReference type="Gene3D" id="3.30.920.30">
    <property type="entry name" value="Hypothetical protein"/>
    <property type="match status" value="1"/>
</dbReference>
<keyword evidence="2" id="KW-1277">Toxin-antitoxin system</keyword>
<evidence type="ECO:0000256" key="2">
    <source>
        <dbReference type="ARBA" id="ARBA00022649"/>
    </source>
</evidence>
<comment type="similarity">
    <text evidence="1">Belongs to the HicA mRNA interferase family.</text>
</comment>
<keyword evidence="3" id="KW-0540">Nuclease</keyword>
<keyword evidence="5" id="KW-0378">Hydrolase</keyword>
<evidence type="ECO:0000256" key="7">
    <source>
        <dbReference type="ARBA" id="ARBA00023016"/>
    </source>
</evidence>
<proteinExistence type="inferred from homology"/>
<keyword evidence="9" id="KW-1185">Reference proteome</keyword>
<evidence type="ECO:0000256" key="1">
    <source>
        <dbReference type="ARBA" id="ARBA00006620"/>
    </source>
</evidence>
<sequence length="68" mass="7596">MKSISGKELAKAVERRGWQLLRIAGSHHIYGKEGSIVRLSIPIHGNKPLKTGLLRHLLKMAEIAEDEI</sequence>
<evidence type="ECO:0000256" key="5">
    <source>
        <dbReference type="ARBA" id="ARBA00022801"/>
    </source>
</evidence>
<keyword evidence="7" id="KW-0346">Stress response</keyword>
<protein>
    <submittedName>
        <fullName evidence="8">Type II toxin-antitoxin system HicA family toxin</fullName>
    </submittedName>
</protein>